<proteinExistence type="inferred from homology"/>
<evidence type="ECO:0000256" key="2">
    <source>
        <dbReference type="ARBA" id="ARBA00038160"/>
    </source>
</evidence>
<keyword evidence="1" id="KW-0819">tRNA processing</keyword>
<dbReference type="FunCoup" id="T0Q993">
    <property type="interactions" value="82"/>
</dbReference>
<dbReference type="InParanoid" id="T0Q993"/>
<dbReference type="eggNOG" id="KOG2771">
    <property type="taxonomic scope" value="Eukaryota"/>
</dbReference>
<protein>
    <recommendedName>
        <fullName evidence="3">CMP/dCMP-type deaminase domain-containing protein</fullName>
    </recommendedName>
</protein>
<dbReference type="PROSITE" id="PS51747">
    <property type="entry name" value="CYT_DCMP_DEAMINASES_2"/>
    <property type="match status" value="1"/>
</dbReference>
<evidence type="ECO:0000313" key="5">
    <source>
        <dbReference type="Proteomes" id="UP000030762"/>
    </source>
</evidence>
<accession>T0Q993</accession>
<dbReference type="GO" id="GO:0046872">
    <property type="term" value="F:metal ion binding"/>
    <property type="evidence" value="ECO:0007669"/>
    <property type="project" value="UniProtKB-KW"/>
</dbReference>
<dbReference type="STRING" id="1156394.T0Q993"/>
<gene>
    <name evidence="4" type="ORF">SDRG_11158</name>
</gene>
<dbReference type="AlphaFoldDB" id="T0Q993"/>
<dbReference type="SUPFAM" id="SSF53927">
    <property type="entry name" value="Cytidine deaminase-like"/>
    <property type="match status" value="1"/>
</dbReference>
<dbReference type="GO" id="GO:0005737">
    <property type="term" value="C:cytoplasm"/>
    <property type="evidence" value="ECO:0007669"/>
    <property type="project" value="TreeGrafter"/>
</dbReference>
<dbReference type="PANTHER" id="PTHR11079:SF156">
    <property type="entry name" value="INACTIVE TRNA-SPECIFIC ADENOSINE DEAMINASE-LIKE PROTEIN 3-RELATED"/>
    <property type="match status" value="1"/>
</dbReference>
<dbReference type="Pfam" id="PF00383">
    <property type="entry name" value="dCMP_cyt_deam_1"/>
    <property type="match status" value="1"/>
</dbReference>
<keyword evidence="5" id="KW-1185">Reference proteome</keyword>
<dbReference type="GO" id="GO:0002100">
    <property type="term" value="P:tRNA wobble adenosine to inosine editing"/>
    <property type="evidence" value="ECO:0007669"/>
    <property type="project" value="InterPro"/>
</dbReference>
<dbReference type="Gene3D" id="3.40.140.10">
    <property type="entry name" value="Cytidine Deaminase, domain 2"/>
    <property type="match status" value="1"/>
</dbReference>
<name>T0Q993_SAPDV</name>
<dbReference type="RefSeq" id="XP_008615409.1">
    <property type="nucleotide sequence ID" value="XM_008617187.1"/>
</dbReference>
<dbReference type="PANTHER" id="PTHR11079">
    <property type="entry name" value="CYTOSINE DEAMINASE FAMILY MEMBER"/>
    <property type="match status" value="1"/>
</dbReference>
<dbReference type="InterPro" id="IPR016193">
    <property type="entry name" value="Cytidine_deaminase-like"/>
</dbReference>
<dbReference type="GO" id="GO:0005634">
    <property type="term" value="C:nucleus"/>
    <property type="evidence" value="ECO:0007669"/>
    <property type="project" value="TreeGrafter"/>
</dbReference>
<evidence type="ECO:0000259" key="3">
    <source>
        <dbReference type="PROSITE" id="PS51747"/>
    </source>
</evidence>
<dbReference type="InterPro" id="IPR002125">
    <property type="entry name" value="CMP_dCMP_dom"/>
</dbReference>
<organism evidence="4 5">
    <name type="scientific">Saprolegnia diclina (strain VS20)</name>
    <dbReference type="NCBI Taxonomy" id="1156394"/>
    <lineage>
        <taxon>Eukaryota</taxon>
        <taxon>Sar</taxon>
        <taxon>Stramenopiles</taxon>
        <taxon>Oomycota</taxon>
        <taxon>Saprolegniomycetes</taxon>
        <taxon>Saprolegniales</taxon>
        <taxon>Saprolegniaceae</taxon>
        <taxon>Saprolegnia</taxon>
    </lineage>
</organism>
<evidence type="ECO:0000256" key="1">
    <source>
        <dbReference type="ARBA" id="ARBA00022694"/>
    </source>
</evidence>
<dbReference type="CDD" id="cd01285">
    <property type="entry name" value="nucleoside_deaminase"/>
    <property type="match status" value="1"/>
</dbReference>
<dbReference type="VEuPathDB" id="FungiDB:SDRG_11158"/>
<dbReference type="OMA" id="FMCAMAM"/>
<sequence length="290" mass="31631">MAETMAAWTIVEVEDPTSVHSFDERAAFHAVEFPAQHGSTVMKLLATAAMNLKDMGYGHLKRMKKAAAPGRLLALVSPDAIVVDTIVAALPTIHDLVTVSVDVPKYAATTKDEFAVGNAVWPMVFHPNVDVTSIPLTDDEVHQMQSFVERVYEDATDAPSTLANGCGREHCVVVNPLTNTVVASAADWTPVGCNPLMEHAPMQALEVVSTQDVARDQSQTATESYLCTGYDVYVAVEPCVMCAMALVHSRVRRVIYLKKNDASGALGSNYYLHTKRSLNHRYRVFHACQA</sequence>
<dbReference type="EMBL" id="JH767170">
    <property type="protein sequence ID" value="EQC31236.1"/>
    <property type="molecule type" value="Genomic_DNA"/>
</dbReference>
<dbReference type="OrthoDB" id="3180714at2759"/>
<dbReference type="GeneID" id="19951885"/>
<comment type="similarity">
    <text evidence="2">Belongs to the cytidine and deoxycytidylate deaminase family. ADAT3 subfamily.</text>
</comment>
<dbReference type="GO" id="GO:0052717">
    <property type="term" value="F:tRNA-specific adenosine-34 deaminase activity"/>
    <property type="evidence" value="ECO:0007669"/>
    <property type="project" value="UniProtKB-EC"/>
</dbReference>
<reference evidence="4 5" key="1">
    <citation type="submission" date="2012-04" db="EMBL/GenBank/DDBJ databases">
        <title>The Genome Sequence of Saprolegnia declina VS20.</title>
        <authorList>
            <consortium name="The Broad Institute Genome Sequencing Platform"/>
            <person name="Russ C."/>
            <person name="Nusbaum C."/>
            <person name="Tyler B."/>
            <person name="van West P."/>
            <person name="Dieguez-Uribeondo J."/>
            <person name="de Bruijn I."/>
            <person name="Tripathy S."/>
            <person name="Jiang R."/>
            <person name="Young S.K."/>
            <person name="Zeng Q."/>
            <person name="Gargeya S."/>
            <person name="Fitzgerald M."/>
            <person name="Haas B."/>
            <person name="Abouelleil A."/>
            <person name="Alvarado L."/>
            <person name="Arachchi H.M."/>
            <person name="Berlin A."/>
            <person name="Chapman S.B."/>
            <person name="Goldberg J."/>
            <person name="Griggs A."/>
            <person name="Gujja S."/>
            <person name="Hansen M."/>
            <person name="Howarth C."/>
            <person name="Imamovic A."/>
            <person name="Larimer J."/>
            <person name="McCowen C."/>
            <person name="Montmayeur A."/>
            <person name="Murphy C."/>
            <person name="Neiman D."/>
            <person name="Pearson M."/>
            <person name="Priest M."/>
            <person name="Roberts A."/>
            <person name="Saif S."/>
            <person name="Shea T."/>
            <person name="Sisk P."/>
            <person name="Sykes S."/>
            <person name="Wortman J."/>
            <person name="Nusbaum C."/>
            <person name="Birren B."/>
        </authorList>
    </citation>
    <scope>NUCLEOTIDE SEQUENCE [LARGE SCALE GENOMIC DNA]</scope>
    <source>
        <strain evidence="4 5">VS20</strain>
    </source>
</reference>
<evidence type="ECO:0000313" key="4">
    <source>
        <dbReference type="EMBL" id="EQC31236.1"/>
    </source>
</evidence>
<dbReference type="Proteomes" id="UP000030762">
    <property type="component" value="Unassembled WGS sequence"/>
</dbReference>
<feature type="domain" description="CMP/dCMP-type deaminase" evidence="3">
    <location>
        <begin position="142"/>
        <end position="285"/>
    </location>
</feature>